<feature type="transmembrane region" description="Helical" evidence="1">
    <location>
        <begin position="70"/>
        <end position="87"/>
    </location>
</feature>
<comment type="caution">
    <text evidence="2">The sequence shown here is derived from an EMBL/GenBank/DDBJ whole genome shotgun (WGS) entry which is preliminary data.</text>
</comment>
<evidence type="ECO:0000256" key="1">
    <source>
        <dbReference type="SAM" id="Phobius"/>
    </source>
</evidence>
<organism evidence="2 3">
    <name type="scientific">Lentilactobacillus farraginis DSM 18382 = JCM 14108</name>
    <dbReference type="NCBI Taxonomy" id="1423743"/>
    <lineage>
        <taxon>Bacteria</taxon>
        <taxon>Bacillati</taxon>
        <taxon>Bacillota</taxon>
        <taxon>Bacilli</taxon>
        <taxon>Lactobacillales</taxon>
        <taxon>Lactobacillaceae</taxon>
        <taxon>Lentilactobacillus</taxon>
    </lineage>
</organism>
<keyword evidence="1" id="KW-1133">Transmembrane helix</keyword>
<sequence>MFAWGLMGFTAALIAHTVIGKRRLPLAIFGGLWGFGFGWLMDAWYVLAYVQPLTGKAFLTAALVSVKFDAYHAAANVIFLILFANLWQQLFQRLNDKYDFLPTQK</sequence>
<proteinExistence type="predicted"/>
<gene>
    <name evidence="2" type="ORF">JCM14108_1915</name>
</gene>
<keyword evidence="1" id="KW-0472">Membrane</keyword>
<reference evidence="2" key="1">
    <citation type="journal article" date="2014" name="Genome Announc.">
        <title>Draft Genome Sequences of Two Lactobacillus Strains, L. farraginis JCM 14108T and L. composti JCM 14202T, Isolated from Compost of Distilled Shochu Residue.</title>
        <authorList>
            <person name="Yuki M."/>
            <person name="Oshima K."/>
            <person name="Suda W."/>
            <person name="Kitahara M."/>
            <person name="Kitamura K."/>
            <person name="Iida T."/>
            <person name="Hattori M."/>
            <person name="Ohkuma M."/>
        </authorList>
    </citation>
    <scope>NUCLEOTIDE SEQUENCE [LARGE SCALE GENOMIC DNA]</scope>
    <source>
        <strain evidence="2">JCM 14108</strain>
    </source>
</reference>
<dbReference type="STRING" id="1423743.FD41_GL002855"/>
<accession>X0PB48</accession>
<name>X0PB48_9LACO</name>
<feature type="transmembrane region" description="Helical" evidence="1">
    <location>
        <begin position="26"/>
        <end position="50"/>
    </location>
</feature>
<protein>
    <submittedName>
        <fullName evidence="2">Substrate-specific component CbrT of predicted cobalamin ECF transporter</fullName>
    </submittedName>
</protein>
<dbReference type="Proteomes" id="UP000019488">
    <property type="component" value="Unassembled WGS sequence"/>
</dbReference>
<dbReference type="AlphaFoldDB" id="X0PB48"/>
<dbReference type="eggNOG" id="COG4720">
    <property type="taxonomic scope" value="Bacteria"/>
</dbReference>
<keyword evidence="1" id="KW-0812">Transmembrane</keyword>
<evidence type="ECO:0000313" key="2">
    <source>
        <dbReference type="EMBL" id="GAF36918.1"/>
    </source>
</evidence>
<evidence type="ECO:0000313" key="3">
    <source>
        <dbReference type="Proteomes" id="UP000019488"/>
    </source>
</evidence>
<dbReference type="EMBL" id="BAKI01000020">
    <property type="protein sequence ID" value="GAF36918.1"/>
    <property type="molecule type" value="Genomic_DNA"/>
</dbReference>